<evidence type="ECO:0000313" key="3">
    <source>
        <dbReference type="Proteomes" id="UP001358417"/>
    </source>
</evidence>
<evidence type="ECO:0000256" key="1">
    <source>
        <dbReference type="SAM" id="MobiDB-lite"/>
    </source>
</evidence>
<feature type="compositionally biased region" description="Polar residues" evidence="1">
    <location>
        <begin position="51"/>
        <end position="62"/>
    </location>
</feature>
<protein>
    <recommendedName>
        <fullName evidence="4">SMP domain-containing protein</fullName>
    </recommendedName>
</protein>
<evidence type="ECO:0000313" key="2">
    <source>
        <dbReference type="EMBL" id="KAK5060084.1"/>
    </source>
</evidence>
<gene>
    <name evidence="2" type="ORF">LTR84_009968</name>
</gene>
<feature type="compositionally biased region" description="Basic and acidic residues" evidence="1">
    <location>
        <begin position="38"/>
        <end position="50"/>
    </location>
</feature>
<sequence>MASSDQSSNTESQPSMIAGHAKYVQGAISSALGYETGEQTKSEAVKEMKDAQSQSSSDSGPPTKSRVLGVVENAAGKVTGCEGMEAEGQQRLPHGAGVEETNGTG</sequence>
<dbReference type="Proteomes" id="UP001358417">
    <property type="component" value="Unassembled WGS sequence"/>
</dbReference>
<feature type="region of interest" description="Disordered" evidence="1">
    <location>
        <begin position="83"/>
        <end position="105"/>
    </location>
</feature>
<feature type="region of interest" description="Disordered" evidence="1">
    <location>
        <begin position="34"/>
        <end position="70"/>
    </location>
</feature>
<organism evidence="2 3">
    <name type="scientific">Exophiala bonariae</name>
    <dbReference type="NCBI Taxonomy" id="1690606"/>
    <lineage>
        <taxon>Eukaryota</taxon>
        <taxon>Fungi</taxon>
        <taxon>Dikarya</taxon>
        <taxon>Ascomycota</taxon>
        <taxon>Pezizomycotina</taxon>
        <taxon>Eurotiomycetes</taxon>
        <taxon>Chaetothyriomycetidae</taxon>
        <taxon>Chaetothyriales</taxon>
        <taxon>Herpotrichiellaceae</taxon>
        <taxon>Exophiala</taxon>
    </lineage>
</organism>
<accession>A0AAV9NKU2</accession>
<dbReference type="RefSeq" id="XP_064709905.1">
    <property type="nucleotide sequence ID" value="XM_064853506.1"/>
</dbReference>
<proteinExistence type="predicted"/>
<evidence type="ECO:0008006" key="4">
    <source>
        <dbReference type="Google" id="ProtNLM"/>
    </source>
</evidence>
<dbReference type="EMBL" id="JAVRRD010000004">
    <property type="protein sequence ID" value="KAK5060084.1"/>
    <property type="molecule type" value="Genomic_DNA"/>
</dbReference>
<keyword evidence="3" id="KW-1185">Reference proteome</keyword>
<dbReference type="GeneID" id="89978126"/>
<name>A0AAV9NKU2_9EURO</name>
<dbReference type="AlphaFoldDB" id="A0AAV9NKU2"/>
<reference evidence="2 3" key="1">
    <citation type="submission" date="2023-08" db="EMBL/GenBank/DDBJ databases">
        <title>Black Yeasts Isolated from many extreme environments.</title>
        <authorList>
            <person name="Coleine C."/>
            <person name="Stajich J.E."/>
            <person name="Selbmann L."/>
        </authorList>
    </citation>
    <scope>NUCLEOTIDE SEQUENCE [LARGE SCALE GENOMIC DNA]</scope>
    <source>
        <strain evidence="2 3">CCFEE 5792</strain>
    </source>
</reference>
<comment type="caution">
    <text evidence="2">The sequence shown here is derived from an EMBL/GenBank/DDBJ whole genome shotgun (WGS) entry which is preliminary data.</text>
</comment>